<proteinExistence type="inferred from homology"/>
<keyword evidence="5 6" id="KW-0046">Antibiotic resistance</keyword>
<keyword evidence="4 6" id="KW-0378">Hydrolase</keyword>
<dbReference type="InterPro" id="IPR001460">
    <property type="entry name" value="PCN-bd_Tpept"/>
</dbReference>
<dbReference type="Pfam" id="PF00905">
    <property type="entry name" value="Transpeptidase"/>
    <property type="match status" value="1"/>
</dbReference>
<comment type="similarity">
    <text evidence="1 6">Belongs to the class-D beta-lactamase family.</text>
</comment>
<evidence type="ECO:0000256" key="2">
    <source>
        <dbReference type="ARBA" id="ARBA00012865"/>
    </source>
</evidence>
<evidence type="ECO:0000256" key="6">
    <source>
        <dbReference type="RuleBase" id="RU361140"/>
    </source>
</evidence>
<dbReference type="RefSeq" id="WP_323737736.1">
    <property type="nucleotide sequence ID" value="NZ_CP112932.1"/>
</dbReference>
<evidence type="ECO:0000256" key="1">
    <source>
        <dbReference type="ARBA" id="ARBA00007898"/>
    </source>
</evidence>
<accession>A0ABZ0UTT7</accession>
<dbReference type="SUPFAM" id="SSF56601">
    <property type="entry name" value="beta-lactamase/transpeptidase-like"/>
    <property type="match status" value="1"/>
</dbReference>
<evidence type="ECO:0000259" key="8">
    <source>
        <dbReference type="Pfam" id="PF00905"/>
    </source>
</evidence>
<feature type="chain" id="PRO_5047549987" description="Beta-lactamase" evidence="7">
    <location>
        <begin position="21"/>
        <end position="265"/>
    </location>
</feature>
<dbReference type="InterPro" id="IPR012338">
    <property type="entry name" value="Beta-lactam/transpept-like"/>
</dbReference>
<dbReference type="Proteomes" id="UP001326613">
    <property type="component" value="Chromosome"/>
</dbReference>
<keyword evidence="10" id="KW-1185">Reference proteome</keyword>
<dbReference type="InterPro" id="IPR002137">
    <property type="entry name" value="Beta-lactam_class-D_AS"/>
</dbReference>
<name>A0ABZ0UTT7_9RICK</name>
<feature type="domain" description="Penicillin-binding protein transpeptidase" evidence="8">
    <location>
        <begin position="36"/>
        <end position="243"/>
    </location>
</feature>
<reference evidence="9 10" key="1">
    <citation type="submission" date="2022-10" db="EMBL/GenBank/DDBJ databases">
        <title>Host association and intracellularity evolved multiple times independently in the Rickettsiales.</title>
        <authorList>
            <person name="Castelli M."/>
            <person name="Nardi T."/>
            <person name="Gammuto L."/>
            <person name="Bellinzona G."/>
            <person name="Sabaneyeva E."/>
            <person name="Potekhin A."/>
            <person name="Serra V."/>
            <person name="Petroni G."/>
            <person name="Sassera D."/>
        </authorList>
    </citation>
    <scope>NUCLEOTIDE SEQUENCE [LARGE SCALE GENOMIC DNA]</scope>
    <source>
        <strain evidence="9 10">Kr 154-4</strain>
    </source>
</reference>
<sequence>MKKAILFLSAIVLFSTQVIAETKCFLVKENNKVIKQEGNCRTRHAPESTFKIPLSLMGYDAGVLENETHPEWPFEEGYDLFINVCKGAHNPRTWMRDSCVWYSQVLTQKLGMEKFTDYVVKFNYGNQDVSGDKGKNNGLTNSWLSSSLEISPEEQTIFLQKLVDHALPASEKSYSMTKNIMFREELSGGWKLYGKTGNGRLLNLDRTKKLELQHGWFVGWIEKDGRIIIFASHITDDKKQDTFASFRARDEARNKLWKLIDELEK</sequence>
<dbReference type="EMBL" id="CP112932">
    <property type="protein sequence ID" value="WPY00911.1"/>
    <property type="molecule type" value="Genomic_DNA"/>
</dbReference>
<dbReference type="EC" id="3.5.2.6" evidence="2 6"/>
<evidence type="ECO:0000256" key="5">
    <source>
        <dbReference type="ARBA" id="ARBA00023251"/>
    </source>
</evidence>
<evidence type="ECO:0000256" key="3">
    <source>
        <dbReference type="ARBA" id="ARBA00022729"/>
    </source>
</evidence>
<evidence type="ECO:0000313" key="9">
    <source>
        <dbReference type="EMBL" id="WPY00911.1"/>
    </source>
</evidence>
<comment type="catalytic activity">
    <reaction evidence="6">
        <text>a beta-lactam + H2O = a substituted beta-amino acid</text>
        <dbReference type="Rhea" id="RHEA:20401"/>
        <dbReference type="ChEBI" id="CHEBI:15377"/>
        <dbReference type="ChEBI" id="CHEBI:35627"/>
        <dbReference type="ChEBI" id="CHEBI:140347"/>
        <dbReference type="EC" id="3.5.2.6"/>
    </reaction>
</comment>
<evidence type="ECO:0000313" key="10">
    <source>
        <dbReference type="Proteomes" id="UP001326613"/>
    </source>
</evidence>
<organism evidence="9 10">
    <name type="scientific">Candidatus Trichorickettsia mobilis</name>
    <dbReference type="NCBI Taxonomy" id="1346319"/>
    <lineage>
        <taxon>Bacteria</taxon>
        <taxon>Pseudomonadati</taxon>
        <taxon>Pseudomonadota</taxon>
        <taxon>Alphaproteobacteria</taxon>
        <taxon>Rickettsiales</taxon>
        <taxon>Rickettsiaceae</taxon>
        <taxon>Rickettsieae</taxon>
        <taxon>Candidatus Trichorickettsia</taxon>
    </lineage>
</organism>
<evidence type="ECO:0000256" key="4">
    <source>
        <dbReference type="ARBA" id="ARBA00022801"/>
    </source>
</evidence>
<gene>
    <name evidence="9" type="ORF">Trichorick_00801</name>
</gene>
<dbReference type="PROSITE" id="PS00337">
    <property type="entry name" value="BETA_LACTAMASE_D"/>
    <property type="match status" value="1"/>
</dbReference>
<keyword evidence="3 7" id="KW-0732">Signal</keyword>
<dbReference type="NCBIfam" id="NF000270">
    <property type="entry name" value="bla_class_D_alt"/>
    <property type="match status" value="1"/>
</dbReference>
<dbReference type="Gene3D" id="3.40.710.10">
    <property type="entry name" value="DD-peptidase/beta-lactamase superfamily"/>
    <property type="match status" value="1"/>
</dbReference>
<evidence type="ECO:0000256" key="7">
    <source>
        <dbReference type="SAM" id="SignalP"/>
    </source>
</evidence>
<feature type="signal peptide" evidence="7">
    <location>
        <begin position="1"/>
        <end position="20"/>
    </location>
</feature>
<protein>
    <recommendedName>
        <fullName evidence="2 6">Beta-lactamase</fullName>
        <ecNumber evidence="2 6">3.5.2.6</ecNumber>
    </recommendedName>
</protein>